<evidence type="ECO:0000256" key="2">
    <source>
        <dbReference type="SAM" id="SignalP"/>
    </source>
</evidence>
<reference evidence="4 5" key="1">
    <citation type="submission" date="2020-08" db="EMBL/GenBank/DDBJ databases">
        <title>Functional genomics of gut bacteria from endangered species of beetles.</title>
        <authorList>
            <person name="Carlos-Shanley C."/>
        </authorList>
    </citation>
    <scope>NUCLEOTIDE SEQUENCE [LARGE SCALE GENOMIC DNA]</scope>
    <source>
        <strain evidence="4 5">S00136</strain>
    </source>
</reference>
<keyword evidence="5" id="KW-1185">Reference proteome</keyword>
<feature type="signal peptide" evidence="2">
    <location>
        <begin position="1"/>
        <end position="24"/>
    </location>
</feature>
<feature type="domain" description="Secretion system C-terminal sorting" evidence="3">
    <location>
        <begin position="97"/>
        <end position="163"/>
    </location>
</feature>
<evidence type="ECO:0000259" key="3">
    <source>
        <dbReference type="Pfam" id="PF18962"/>
    </source>
</evidence>
<dbReference type="InterPro" id="IPR026444">
    <property type="entry name" value="Secre_tail"/>
</dbReference>
<dbReference type="RefSeq" id="WP_184167389.1">
    <property type="nucleotide sequence ID" value="NZ_JACHLC010000008.1"/>
</dbReference>
<evidence type="ECO:0000256" key="1">
    <source>
        <dbReference type="ARBA" id="ARBA00022729"/>
    </source>
</evidence>
<dbReference type="EMBL" id="JACHLC010000008">
    <property type="protein sequence ID" value="MBB6372667.1"/>
    <property type="molecule type" value="Genomic_DNA"/>
</dbReference>
<dbReference type="NCBIfam" id="TIGR04183">
    <property type="entry name" value="Por_Secre_tail"/>
    <property type="match status" value="1"/>
</dbReference>
<protein>
    <recommendedName>
        <fullName evidence="3">Secretion system C-terminal sorting domain-containing protein</fullName>
    </recommendedName>
</protein>
<name>A0A841N7T3_9FLAO</name>
<dbReference type="Pfam" id="PF18962">
    <property type="entry name" value="Por_Secre_tail"/>
    <property type="match status" value="1"/>
</dbReference>
<feature type="chain" id="PRO_5032402848" description="Secretion system C-terminal sorting domain-containing protein" evidence="2">
    <location>
        <begin position="25"/>
        <end position="163"/>
    </location>
</feature>
<accession>A0A841N7T3</accession>
<evidence type="ECO:0000313" key="5">
    <source>
        <dbReference type="Proteomes" id="UP000589738"/>
    </source>
</evidence>
<comment type="caution">
    <text evidence="4">The sequence shown here is derived from an EMBL/GenBank/DDBJ whole genome shotgun (WGS) entry which is preliminary data.</text>
</comment>
<proteinExistence type="predicted"/>
<keyword evidence="1 2" id="KW-0732">Signal</keyword>
<gene>
    <name evidence="4" type="ORF">HNP36_003785</name>
</gene>
<organism evidence="4 5">
    <name type="scientific">Chryseobacterium shigense</name>
    <dbReference type="NCBI Taxonomy" id="297244"/>
    <lineage>
        <taxon>Bacteria</taxon>
        <taxon>Pseudomonadati</taxon>
        <taxon>Bacteroidota</taxon>
        <taxon>Flavobacteriia</taxon>
        <taxon>Flavobacteriales</taxon>
        <taxon>Weeksellaceae</taxon>
        <taxon>Chryseobacterium group</taxon>
        <taxon>Chryseobacterium</taxon>
    </lineage>
</organism>
<evidence type="ECO:0000313" key="4">
    <source>
        <dbReference type="EMBL" id="MBB6372667.1"/>
    </source>
</evidence>
<sequence length="163" mass="18437">MRIIKFFTKTLFLFLLLFAVFSFAQTTIKITYYTGPTQNYTIDTSGKLYFSGSNLLVKTTNTASDVSIPTNIIRKITFSSTVLATQEIGTNKDQIRLYPNPSTDFIRISSDKKEALKVKIYSAEGKLVLNGTYNPNDDINISSFREGFYLVQVNNTTLKLIKK</sequence>
<dbReference type="Proteomes" id="UP000589738">
    <property type="component" value="Unassembled WGS sequence"/>
</dbReference>
<dbReference type="AlphaFoldDB" id="A0A841N7T3"/>